<dbReference type="Proteomes" id="UP000008207">
    <property type="component" value="Plasmid pMNOD02"/>
</dbReference>
<keyword evidence="3" id="KW-0614">Plasmid</keyword>
<dbReference type="KEGG" id="mno:Mnod_7794"/>
<evidence type="ECO:0000256" key="1">
    <source>
        <dbReference type="SAM" id="MobiDB-lite"/>
    </source>
</evidence>
<reference evidence="4" key="1">
    <citation type="submission" date="2009-01" db="EMBL/GenBank/DDBJ databases">
        <title>Complete sequence of plasmid 2 of Methylobacterium nodulans ORS 2060.</title>
        <authorList>
            <consortium name="US DOE Joint Genome Institute"/>
            <person name="Lucas S."/>
            <person name="Copeland A."/>
            <person name="Lapidus A."/>
            <person name="Glavina del Rio T."/>
            <person name="Dalin E."/>
            <person name="Tice H."/>
            <person name="Bruce D."/>
            <person name="Goodwin L."/>
            <person name="Pitluck S."/>
            <person name="Sims D."/>
            <person name="Brettin T."/>
            <person name="Detter J.C."/>
            <person name="Han C."/>
            <person name="Larimer F."/>
            <person name="Land M."/>
            <person name="Hauser L."/>
            <person name="Kyrpides N."/>
            <person name="Ivanova N."/>
            <person name="Marx C.J."/>
            <person name="Richardson P."/>
        </authorList>
    </citation>
    <scope>NUCLEOTIDE SEQUENCE [LARGE SCALE GENOMIC DNA]</scope>
    <source>
        <strain evidence="4">LMG 21967 / CNCM I-2342 / ORS 2060</strain>
        <plasmid evidence="4">Plasmid pMNOD02</plasmid>
    </source>
</reference>
<gene>
    <name evidence="3" type="ordered locus">Mnod_7794</name>
</gene>
<organism evidence="3 4">
    <name type="scientific">Methylobacterium nodulans (strain LMG 21967 / CNCM I-2342 / ORS 2060)</name>
    <dbReference type="NCBI Taxonomy" id="460265"/>
    <lineage>
        <taxon>Bacteria</taxon>
        <taxon>Pseudomonadati</taxon>
        <taxon>Pseudomonadota</taxon>
        <taxon>Alphaproteobacteria</taxon>
        <taxon>Hyphomicrobiales</taxon>
        <taxon>Methylobacteriaceae</taxon>
        <taxon>Methylobacterium</taxon>
    </lineage>
</organism>
<evidence type="ECO:0000313" key="4">
    <source>
        <dbReference type="Proteomes" id="UP000008207"/>
    </source>
</evidence>
<feature type="region of interest" description="Disordered" evidence="1">
    <location>
        <begin position="1"/>
        <end position="20"/>
    </location>
</feature>
<dbReference type="HOGENOM" id="CLU_028186_0_1_5"/>
<evidence type="ECO:0000313" key="3">
    <source>
        <dbReference type="EMBL" id="ACL62829.1"/>
    </source>
</evidence>
<proteinExistence type="predicted"/>
<dbReference type="EMBL" id="CP001351">
    <property type="protein sequence ID" value="ACL62829.1"/>
    <property type="molecule type" value="Genomic_DNA"/>
</dbReference>
<geneLocation type="plasmid" evidence="3 4">
    <name>pMNOD02</name>
</geneLocation>
<accession>B8IXJ7</accession>
<dbReference type="Pfam" id="PF13701">
    <property type="entry name" value="DDE_Tnp_1_4"/>
    <property type="match status" value="1"/>
</dbReference>
<feature type="domain" description="Transposase DDE" evidence="2">
    <location>
        <begin position="24"/>
        <end position="237"/>
    </location>
</feature>
<protein>
    <submittedName>
        <fullName evidence="3">Transposase IS4 family protein</fullName>
    </submittedName>
</protein>
<keyword evidence="4" id="KW-1185">Reference proteome</keyword>
<evidence type="ECO:0000259" key="2">
    <source>
        <dbReference type="Pfam" id="PF13701"/>
    </source>
</evidence>
<sequence>MLTSIPQTNRARHAPHPTAAAFTFPPVRGRKLTAAFDGGRLPSDGGVLLLAQATRRLGIADRLAAVIPDWRDPHRIRHPLTEILLARILASACSHENADDLDHLCTGAVFKLACARLPESGPDLMSQPTVSHLENTPCLRDLIRLGRVLVDFFCVSSPEPPTAITLDIDDTLDVVHGHQQLSLFNAHHDERCFLPIHVYDPVTGRAVAVILRPGKTPSGREVRGHLRRLVRAIRRHCTPRT</sequence>
<name>B8IXJ7_METNO</name>
<dbReference type="InterPro" id="IPR025668">
    <property type="entry name" value="Tnp_DDE_dom"/>
</dbReference>
<dbReference type="AlphaFoldDB" id="B8IXJ7"/>